<dbReference type="InterPro" id="IPR032255">
    <property type="entry name" value="HBM"/>
</dbReference>
<name>A0A915U0V9_9BACT</name>
<evidence type="ECO:0000256" key="5">
    <source>
        <dbReference type="PROSITE-ProRule" id="PRU00284"/>
    </source>
</evidence>
<dbReference type="PROSITE" id="PS50885">
    <property type="entry name" value="HAMP"/>
    <property type="match status" value="1"/>
</dbReference>
<keyword evidence="7" id="KW-1133">Transmembrane helix</keyword>
<keyword evidence="2" id="KW-0997">Cell inner membrane</keyword>
<accession>A0A915U0V9</accession>
<reference evidence="11" key="1">
    <citation type="submission" date="2020-12" db="EMBL/GenBank/DDBJ databases">
        <title>Desulfobium dissulfuricans gen. nov., sp. nov., a novel mesophilic, sulfate-reducing bacterium isolated from a deep-sea hydrothermal vent.</title>
        <authorList>
            <person name="Hashimoto Y."/>
            <person name="Tame A."/>
            <person name="Sawayama S."/>
            <person name="Miyazaki J."/>
            <person name="Takai K."/>
            <person name="Nakagawa S."/>
        </authorList>
    </citation>
    <scope>NUCLEOTIDE SEQUENCE</scope>
    <source>
        <strain evidence="11">GF1</strain>
    </source>
</reference>
<keyword evidence="2" id="KW-1003">Cell membrane</keyword>
<dbReference type="GO" id="GO:0005886">
    <property type="term" value="C:plasma membrane"/>
    <property type="evidence" value="ECO:0007669"/>
    <property type="project" value="UniProtKB-SubCell"/>
</dbReference>
<dbReference type="Proteomes" id="UP001063350">
    <property type="component" value="Chromosome"/>
</dbReference>
<dbReference type="EMBL" id="AP024233">
    <property type="protein sequence ID" value="BCO08745.1"/>
    <property type="molecule type" value="Genomic_DNA"/>
</dbReference>
<dbReference type="InterPro" id="IPR000727">
    <property type="entry name" value="T_SNARE_dom"/>
</dbReference>
<evidence type="ECO:0000256" key="4">
    <source>
        <dbReference type="ARBA" id="ARBA00029447"/>
    </source>
</evidence>
<dbReference type="Gene3D" id="1.10.287.950">
    <property type="entry name" value="Methyl-accepting chemotaxis protein"/>
    <property type="match status" value="1"/>
</dbReference>
<dbReference type="GO" id="GO:0007165">
    <property type="term" value="P:signal transduction"/>
    <property type="evidence" value="ECO:0007669"/>
    <property type="project" value="UniProtKB-KW"/>
</dbReference>
<keyword evidence="6" id="KW-0175">Coiled coil</keyword>
<dbReference type="CDD" id="cd06225">
    <property type="entry name" value="HAMP"/>
    <property type="match status" value="1"/>
</dbReference>
<comment type="subcellular location">
    <subcellularLocation>
        <location evidence="1">Cell inner membrane</location>
        <topology evidence="1">Multi-pass membrane protein</topology>
    </subcellularLocation>
</comment>
<dbReference type="Pfam" id="PF00015">
    <property type="entry name" value="MCPsignal"/>
    <property type="match status" value="1"/>
</dbReference>
<comment type="similarity">
    <text evidence="4">Belongs to the methyl-accepting chemotaxis (MCP) protein family.</text>
</comment>
<dbReference type="InterPro" id="IPR004089">
    <property type="entry name" value="MCPsignal_dom"/>
</dbReference>
<evidence type="ECO:0000256" key="7">
    <source>
        <dbReference type="SAM" id="Phobius"/>
    </source>
</evidence>
<evidence type="ECO:0000259" key="9">
    <source>
        <dbReference type="PROSITE" id="PS50192"/>
    </source>
</evidence>
<dbReference type="SMART" id="SM00283">
    <property type="entry name" value="MA"/>
    <property type="match status" value="1"/>
</dbReference>
<keyword evidence="7" id="KW-0472">Membrane</keyword>
<evidence type="ECO:0000256" key="3">
    <source>
        <dbReference type="ARBA" id="ARBA00023224"/>
    </source>
</evidence>
<sequence>MLSFWKNISLSIKFGILFNGLLLIFISFLLLSFYSNKKTVENFSNLLDNDAAIVEHAKNVNIAMLQSRRNEKDFLLRKKLEYRDRLEKNVADLKKETSDIRTLAQGKNEEIARMADSIIVDTDSYLNNFKELVRISQVIGLDSSSGLRGHLEQAARELRDFVKLHEVDELYLTLLKTRKLEKEYIRTSSDRIRNKLLTALELLEDIVSSGTFEESTQKEIFNDLAGYKEALIRFMDGDTAAYDAVVEYAVRIERALNSIYVQGARSLVLNISLHEKQYLLRRDPQDLQATLDALEMLSEAFDNGLVDEQYLERIVDKTDTYRDALLALYENDQKITRINDAMREKAHRVEEDVRKIVAISHAKQLEKREMIQQSNHRLQVSVLGIATLVTMGSMLFIFLTVRSIVATIREAVTFAGRVGEGDFTTTLASKGRDEIGQLIDSLNQMVEKLNTVFKKVGNSTGVLQASAAELSESSGAMSRGADQSSEKANNVAAATEEMSSNMNSVAAACEEAATNVNIVAAAVGELSTTVQRIATNTSEARDVALEAVTLASSSSEKVDALGQAAGEISKVTEVITEISEQTNLLALNATIEAARAGEAGKGFAVVANEIKELANQTADATREIKTKIEAIQGSTNLTVSEIKRITEVIARVNEIVATIATAVDEQTASTTEIAENVQQAAQGISEVNENVAQSSAVSGDIAREIAEVSQVAGEITSLSTGVSQNAEELARMADELKKLLVLFRTR</sequence>
<dbReference type="PANTHER" id="PTHR32089">
    <property type="entry name" value="METHYL-ACCEPTING CHEMOTAXIS PROTEIN MCPB"/>
    <property type="match status" value="1"/>
</dbReference>
<dbReference type="AlphaFoldDB" id="A0A915U0V9"/>
<evidence type="ECO:0000256" key="6">
    <source>
        <dbReference type="SAM" id="Coils"/>
    </source>
</evidence>
<organism evidence="11 12">
    <name type="scientific">Desulfolithobacter dissulfuricans</name>
    <dbReference type="NCBI Taxonomy" id="2795293"/>
    <lineage>
        <taxon>Bacteria</taxon>
        <taxon>Pseudomonadati</taxon>
        <taxon>Thermodesulfobacteriota</taxon>
        <taxon>Desulfobulbia</taxon>
        <taxon>Desulfobulbales</taxon>
        <taxon>Desulfobulbaceae</taxon>
        <taxon>Desulfolithobacter</taxon>
    </lineage>
</organism>
<dbReference type="InterPro" id="IPR003660">
    <property type="entry name" value="HAMP_dom"/>
</dbReference>
<keyword evidence="12" id="KW-1185">Reference proteome</keyword>
<dbReference type="PROSITE" id="PS50192">
    <property type="entry name" value="T_SNARE"/>
    <property type="match status" value="1"/>
</dbReference>
<feature type="transmembrane region" description="Helical" evidence="7">
    <location>
        <begin position="378"/>
        <end position="399"/>
    </location>
</feature>
<dbReference type="KEGG" id="ddu:GF1_11210"/>
<evidence type="ECO:0000313" key="12">
    <source>
        <dbReference type="Proteomes" id="UP001063350"/>
    </source>
</evidence>
<dbReference type="RefSeq" id="WP_267928643.1">
    <property type="nucleotide sequence ID" value="NZ_AP024233.1"/>
</dbReference>
<evidence type="ECO:0000256" key="2">
    <source>
        <dbReference type="ARBA" id="ARBA00022519"/>
    </source>
</evidence>
<protein>
    <submittedName>
        <fullName evidence="11">Methyl-accepting chemotaxis protein</fullName>
    </submittedName>
</protein>
<feature type="domain" description="HAMP" evidence="10">
    <location>
        <begin position="402"/>
        <end position="454"/>
    </location>
</feature>
<proteinExistence type="inferred from homology"/>
<dbReference type="SMART" id="SM00304">
    <property type="entry name" value="HAMP"/>
    <property type="match status" value="2"/>
</dbReference>
<feature type="domain" description="T-SNARE coiled-coil homology" evidence="9">
    <location>
        <begin position="632"/>
        <end position="694"/>
    </location>
</feature>
<keyword evidence="7" id="KW-0812">Transmembrane</keyword>
<gene>
    <name evidence="11" type="ORF">GF1_11210</name>
</gene>
<dbReference type="CDD" id="cd11386">
    <property type="entry name" value="MCP_signal"/>
    <property type="match status" value="1"/>
</dbReference>
<feature type="coiled-coil region" evidence="6">
    <location>
        <begin position="76"/>
        <end position="103"/>
    </location>
</feature>
<evidence type="ECO:0000259" key="8">
    <source>
        <dbReference type="PROSITE" id="PS50111"/>
    </source>
</evidence>
<keyword evidence="3 5" id="KW-0807">Transducer</keyword>
<evidence type="ECO:0000256" key="1">
    <source>
        <dbReference type="ARBA" id="ARBA00004429"/>
    </source>
</evidence>
<evidence type="ECO:0000259" key="10">
    <source>
        <dbReference type="PROSITE" id="PS50885"/>
    </source>
</evidence>
<dbReference type="SMART" id="SM01358">
    <property type="entry name" value="HBM"/>
    <property type="match status" value="1"/>
</dbReference>
<feature type="domain" description="Methyl-accepting transducer" evidence="8">
    <location>
        <begin position="473"/>
        <end position="709"/>
    </location>
</feature>
<feature type="transmembrane region" description="Helical" evidence="7">
    <location>
        <begin position="12"/>
        <end position="34"/>
    </location>
</feature>
<dbReference type="PROSITE" id="PS50111">
    <property type="entry name" value="CHEMOTAXIS_TRANSDUC_2"/>
    <property type="match status" value="1"/>
</dbReference>
<dbReference type="Pfam" id="PF00672">
    <property type="entry name" value="HAMP"/>
    <property type="match status" value="1"/>
</dbReference>
<evidence type="ECO:0000313" key="11">
    <source>
        <dbReference type="EMBL" id="BCO08745.1"/>
    </source>
</evidence>
<dbReference type="PANTHER" id="PTHR32089:SF112">
    <property type="entry name" value="LYSOZYME-LIKE PROTEIN-RELATED"/>
    <property type="match status" value="1"/>
</dbReference>
<dbReference type="SUPFAM" id="SSF58104">
    <property type="entry name" value="Methyl-accepting chemotaxis protein (MCP) signaling domain"/>
    <property type="match status" value="1"/>
</dbReference>